<sequence>MGMDMHRVARSAGTHLKRVVKRAVDCASGGLYVSPTAGQVVSPSSDVNITWNNACLGSPTPSLVDIYLYAPAASTPLIHVWGNVPASTGSYSDIIYPAWWNATASETESLQLLIVESGQPAWMTSTPSGPIFKVTTPANYSASASAGTTSGSSSSSAGTTGSSSSGNSIYESVTQLFESFPKGAIAAAVIIPILLLVLAAVLYIKWSRKKEAKKRDRFSQALDKRMSVISTDWKPTSVAAARASIAIGAHRGSLATSVYMPRPSSTFATEGGQAGIGAYTGEMSEKVQPRPSFQTQRSLGVPSNPATRTSRISFAPTVHPRLSMAAKEILGMQEYADDGTLSPTQLAGPTLLADDDVARGSMDESFRTEVLQMPAMTMMRTGRQSTHIPQTVEIPSIQTNSGFRSPSPPGTAISVTAGSMSPLTGFFPASSPAPTTMTPDEQLRAYAARRAASPLPPQPAAAGSHPGMRVLYDPSAHQQSPQMANMAVLLSPTLAPTQPLNIPSHNNLSRLSVVTTSPNRLSVATNNPFRQSAISTGESVASRYSQGELIHEHDEHEHAEIDYEEEMPRGSAL</sequence>
<protein>
    <submittedName>
        <fullName evidence="3">Uncharacterized protein</fullName>
    </submittedName>
</protein>
<keyword evidence="2" id="KW-0472">Membrane</keyword>
<keyword evidence="4" id="KW-1185">Reference proteome</keyword>
<dbReference type="OrthoDB" id="3363836at2759"/>
<evidence type="ECO:0000313" key="4">
    <source>
        <dbReference type="Proteomes" id="UP000076738"/>
    </source>
</evidence>
<reference evidence="3 4" key="1">
    <citation type="journal article" date="2016" name="Mol. Biol. Evol.">
        <title>Comparative Genomics of Early-Diverging Mushroom-Forming Fungi Provides Insights into the Origins of Lignocellulose Decay Capabilities.</title>
        <authorList>
            <person name="Nagy L.G."/>
            <person name="Riley R."/>
            <person name="Tritt A."/>
            <person name="Adam C."/>
            <person name="Daum C."/>
            <person name="Floudas D."/>
            <person name="Sun H."/>
            <person name="Yadav J.S."/>
            <person name="Pangilinan J."/>
            <person name="Larsson K.H."/>
            <person name="Matsuura K."/>
            <person name="Barry K."/>
            <person name="Labutti K."/>
            <person name="Kuo R."/>
            <person name="Ohm R.A."/>
            <person name="Bhattacharya S.S."/>
            <person name="Shirouzu T."/>
            <person name="Yoshinaga Y."/>
            <person name="Martin F.M."/>
            <person name="Grigoriev I.V."/>
            <person name="Hibbett D.S."/>
        </authorList>
    </citation>
    <scope>NUCLEOTIDE SEQUENCE [LARGE SCALE GENOMIC DNA]</scope>
    <source>
        <strain evidence="3 4">TUFC12733</strain>
    </source>
</reference>
<accession>A0A167N806</accession>
<evidence type="ECO:0000313" key="3">
    <source>
        <dbReference type="EMBL" id="KZO97441.1"/>
    </source>
</evidence>
<keyword evidence="2" id="KW-0812">Transmembrane</keyword>
<keyword evidence="2" id="KW-1133">Transmembrane helix</keyword>
<gene>
    <name evidence="3" type="ORF">CALVIDRAFT_597726</name>
</gene>
<dbReference type="Proteomes" id="UP000076738">
    <property type="component" value="Unassembled WGS sequence"/>
</dbReference>
<dbReference type="STRING" id="1330018.A0A167N806"/>
<feature type="region of interest" description="Disordered" evidence="1">
    <location>
        <begin position="554"/>
        <end position="573"/>
    </location>
</feature>
<feature type="transmembrane region" description="Helical" evidence="2">
    <location>
        <begin position="184"/>
        <end position="204"/>
    </location>
</feature>
<feature type="region of interest" description="Disordered" evidence="1">
    <location>
        <begin position="145"/>
        <end position="164"/>
    </location>
</feature>
<proteinExistence type="predicted"/>
<dbReference type="EMBL" id="KV417280">
    <property type="protein sequence ID" value="KZO97441.1"/>
    <property type="molecule type" value="Genomic_DNA"/>
</dbReference>
<evidence type="ECO:0000256" key="1">
    <source>
        <dbReference type="SAM" id="MobiDB-lite"/>
    </source>
</evidence>
<dbReference type="AlphaFoldDB" id="A0A167N806"/>
<organism evidence="3 4">
    <name type="scientific">Calocera viscosa (strain TUFC12733)</name>
    <dbReference type="NCBI Taxonomy" id="1330018"/>
    <lineage>
        <taxon>Eukaryota</taxon>
        <taxon>Fungi</taxon>
        <taxon>Dikarya</taxon>
        <taxon>Basidiomycota</taxon>
        <taxon>Agaricomycotina</taxon>
        <taxon>Dacrymycetes</taxon>
        <taxon>Dacrymycetales</taxon>
        <taxon>Dacrymycetaceae</taxon>
        <taxon>Calocera</taxon>
    </lineage>
</organism>
<name>A0A167N806_CALVF</name>
<evidence type="ECO:0000256" key="2">
    <source>
        <dbReference type="SAM" id="Phobius"/>
    </source>
</evidence>